<dbReference type="Gene3D" id="1.10.510.10">
    <property type="entry name" value="Transferase(Phosphotransferase) domain 1"/>
    <property type="match status" value="1"/>
</dbReference>
<dbReference type="InterPro" id="IPR003609">
    <property type="entry name" value="Pan_app"/>
</dbReference>
<proteinExistence type="inferred from homology"/>
<evidence type="ECO:0000256" key="14">
    <source>
        <dbReference type="PROSITE-ProRule" id="PRU10141"/>
    </source>
</evidence>
<dbReference type="GO" id="GO:0005524">
    <property type="term" value="F:ATP binding"/>
    <property type="evidence" value="ECO:0007669"/>
    <property type="project" value="UniProtKB-UniRule"/>
</dbReference>
<dbReference type="GO" id="GO:0007165">
    <property type="term" value="P:signal transduction"/>
    <property type="evidence" value="ECO:0000318"/>
    <property type="project" value="GO_Central"/>
</dbReference>
<protein>
    <recommendedName>
        <fullName evidence="13">Receptor-like serine/threonine-protein kinase</fullName>
        <ecNumber evidence="13">2.7.11.1</ecNumber>
    </recommendedName>
</protein>
<feature type="signal peptide" evidence="15">
    <location>
        <begin position="1"/>
        <end position="20"/>
    </location>
</feature>
<dbReference type="EMBL" id="NBSK02000003">
    <property type="protein sequence ID" value="KAJ0218665.1"/>
    <property type="molecule type" value="Genomic_DNA"/>
</dbReference>
<evidence type="ECO:0000256" key="4">
    <source>
        <dbReference type="ARBA" id="ARBA00022679"/>
    </source>
</evidence>
<feature type="domain" description="Protein kinase" evidence="16">
    <location>
        <begin position="495"/>
        <end position="774"/>
    </location>
</feature>
<evidence type="ECO:0000256" key="2">
    <source>
        <dbReference type="ARBA" id="ARBA00022475"/>
    </source>
</evidence>
<comment type="similarity">
    <text evidence="13">Belongs to the protein kinase superfamily. Ser/Thr protein kinase family.</text>
</comment>
<keyword evidence="2" id="KW-1003">Cell membrane</keyword>
<dbReference type="SUPFAM" id="SSF56112">
    <property type="entry name" value="Protein kinase-like (PK-like)"/>
    <property type="match status" value="1"/>
</dbReference>
<dbReference type="PROSITE" id="PS50011">
    <property type="entry name" value="PROTEIN_KINASE_DOM"/>
    <property type="match status" value="1"/>
</dbReference>
<evidence type="ECO:0000259" key="17">
    <source>
        <dbReference type="PROSITE" id="PS50927"/>
    </source>
</evidence>
<feature type="binding site" evidence="14">
    <location>
        <position position="523"/>
    </location>
    <ligand>
        <name>ATP</name>
        <dbReference type="ChEBI" id="CHEBI:30616"/>
    </ligand>
</feature>
<dbReference type="Gene3D" id="3.30.200.20">
    <property type="entry name" value="Phosphorylase Kinase, domain 1"/>
    <property type="match status" value="1"/>
</dbReference>
<dbReference type="GO" id="GO:0004674">
    <property type="term" value="F:protein serine/threonine kinase activity"/>
    <property type="evidence" value="ECO:0000318"/>
    <property type="project" value="GO_Central"/>
</dbReference>
<evidence type="ECO:0000256" key="7">
    <source>
        <dbReference type="ARBA" id="ARBA00022777"/>
    </source>
</evidence>
<evidence type="ECO:0000256" key="8">
    <source>
        <dbReference type="ARBA" id="ARBA00022840"/>
    </source>
</evidence>
<evidence type="ECO:0000256" key="13">
    <source>
        <dbReference type="PIRNR" id="PIRNR000641"/>
    </source>
</evidence>
<evidence type="ECO:0000259" key="18">
    <source>
        <dbReference type="PROSITE" id="PS50948"/>
    </source>
</evidence>
<dbReference type="Pfam" id="PF01453">
    <property type="entry name" value="B_lectin"/>
    <property type="match status" value="1"/>
</dbReference>
<dbReference type="EC" id="2.7.11.1" evidence="13"/>
<dbReference type="Pfam" id="PF08276">
    <property type="entry name" value="PAN_2"/>
    <property type="match status" value="1"/>
</dbReference>
<evidence type="ECO:0000256" key="9">
    <source>
        <dbReference type="ARBA" id="ARBA00023157"/>
    </source>
</evidence>
<dbReference type="InterPro" id="IPR011009">
    <property type="entry name" value="Kinase-like_dom_sf"/>
</dbReference>
<accession>A0A9R1XL03</accession>
<evidence type="ECO:0000256" key="5">
    <source>
        <dbReference type="ARBA" id="ARBA00022729"/>
    </source>
</evidence>
<dbReference type="CDD" id="cd01098">
    <property type="entry name" value="PAN_AP_plant"/>
    <property type="match status" value="1"/>
</dbReference>
<keyword evidence="4 13" id="KW-0808">Transferase</keyword>
<comment type="subcellular location">
    <subcellularLocation>
        <location evidence="1">Cell membrane</location>
        <topology evidence="1">Single-pass type I membrane protein</topology>
    </subcellularLocation>
</comment>
<evidence type="ECO:0000256" key="3">
    <source>
        <dbReference type="ARBA" id="ARBA00022527"/>
    </source>
</evidence>
<keyword evidence="6 13" id="KW-0547">Nucleotide-binding</keyword>
<dbReference type="InterPro" id="IPR008271">
    <property type="entry name" value="Ser/Thr_kinase_AS"/>
</dbReference>
<dbReference type="InterPro" id="IPR017441">
    <property type="entry name" value="Protein_kinase_ATP_BS"/>
</dbReference>
<dbReference type="InterPro" id="IPR036426">
    <property type="entry name" value="Bulb-type_lectin_dom_sf"/>
</dbReference>
<dbReference type="CDD" id="cd14066">
    <property type="entry name" value="STKc_IRAK"/>
    <property type="match status" value="1"/>
</dbReference>
<comment type="catalytic activity">
    <reaction evidence="12 13">
        <text>L-seryl-[protein] + ATP = O-phospho-L-seryl-[protein] + ADP + H(+)</text>
        <dbReference type="Rhea" id="RHEA:17989"/>
        <dbReference type="Rhea" id="RHEA-COMP:9863"/>
        <dbReference type="Rhea" id="RHEA-COMP:11604"/>
        <dbReference type="ChEBI" id="CHEBI:15378"/>
        <dbReference type="ChEBI" id="CHEBI:29999"/>
        <dbReference type="ChEBI" id="CHEBI:30616"/>
        <dbReference type="ChEBI" id="CHEBI:83421"/>
        <dbReference type="ChEBI" id="CHEBI:456216"/>
        <dbReference type="EC" id="2.7.11.1"/>
    </reaction>
</comment>
<evidence type="ECO:0000313" key="20">
    <source>
        <dbReference type="Proteomes" id="UP000235145"/>
    </source>
</evidence>
<dbReference type="Gene3D" id="2.90.10.10">
    <property type="entry name" value="Bulb-type lectin domain"/>
    <property type="match status" value="1"/>
</dbReference>
<dbReference type="InterPro" id="IPR001245">
    <property type="entry name" value="Ser-Thr/Tyr_kinase_cat_dom"/>
</dbReference>
<dbReference type="Pfam" id="PF07714">
    <property type="entry name" value="PK_Tyr_Ser-Thr"/>
    <property type="match status" value="1"/>
</dbReference>
<evidence type="ECO:0000256" key="1">
    <source>
        <dbReference type="ARBA" id="ARBA00004251"/>
    </source>
</evidence>
<dbReference type="SMART" id="SM00473">
    <property type="entry name" value="PAN_AP"/>
    <property type="match status" value="1"/>
</dbReference>
<dbReference type="FunFam" id="3.30.200.20:FF:000195">
    <property type="entry name" value="G-type lectin S-receptor-like serine/threonine-protein kinase"/>
    <property type="match status" value="1"/>
</dbReference>
<dbReference type="PROSITE" id="PS00108">
    <property type="entry name" value="PROTEIN_KINASE_ST"/>
    <property type="match status" value="1"/>
</dbReference>
<dbReference type="PIRSF" id="PIRSF000641">
    <property type="entry name" value="SRK"/>
    <property type="match status" value="1"/>
</dbReference>
<keyword evidence="20" id="KW-1185">Reference proteome</keyword>
<keyword evidence="2" id="KW-0472">Membrane</keyword>
<dbReference type="GO" id="GO:0005886">
    <property type="term" value="C:plasma membrane"/>
    <property type="evidence" value="ECO:0000318"/>
    <property type="project" value="GO_Central"/>
</dbReference>
<dbReference type="AlphaFoldDB" id="A0A9R1XL03"/>
<gene>
    <name evidence="19" type="ORF">LSAT_V11C300118620</name>
</gene>
<evidence type="ECO:0000256" key="11">
    <source>
        <dbReference type="ARBA" id="ARBA00047899"/>
    </source>
</evidence>
<dbReference type="PANTHER" id="PTHR27002:SF841">
    <property type="entry name" value="RECEPTOR-LIKE SERINE_THREONINE-PROTEIN KINASE"/>
    <property type="match status" value="1"/>
</dbReference>
<name>A0A9R1XL03_LACSA</name>
<dbReference type="InterPro" id="IPR024171">
    <property type="entry name" value="SRK-like_kinase"/>
</dbReference>
<evidence type="ECO:0000256" key="10">
    <source>
        <dbReference type="ARBA" id="ARBA00023180"/>
    </source>
</evidence>
<evidence type="ECO:0000259" key="16">
    <source>
        <dbReference type="PROSITE" id="PS50011"/>
    </source>
</evidence>
<dbReference type="CDD" id="cd00028">
    <property type="entry name" value="B_lectin"/>
    <property type="match status" value="1"/>
</dbReference>
<evidence type="ECO:0000313" key="19">
    <source>
        <dbReference type="EMBL" id="KAJ0218665.1"/>
    </source>
</evidence>
<dbReference type="PROSITE" id="PS00107">
    <property type="entry name" value="PROTEIN_KINASE_ATP"/>
    <property type="match status" value="1"/>
</dbReference>
<dbReference type="GO" id="GO:0048544">
    <property type="term" value="P:recognition of pollen"/>
    <property type="evidence" value="ECO:0007669"/>
    <property type="project" value="InterPro"/>
</dbReference>
<feature type="domain" description="Apple" evidence="18">
    <location>
        <begin position="339"/>
        <end position="416"/>
    </location>
</feature>
<dbReference type="PROSITE" id="PS50948">
    <property type="entry name" value="PAN"/>
    <property type="match status" value="1"/>
</dbReference>
<organism evidence="19 20">
    <name type="scientific">Lactuca sativa</name>
    <name type="common">Garden lettuce</name>
    <dbReference type="NCBI Taxonomy" id="4236"/>
    <lineage>
        <taxon>Eukaryota</taxon>
        <taxon>Viridiplantae</taxon>
        <taxon>Streptophyta</taxon>
        <taxon>Embryophyta</taxon>
        <taxon>Tracheophyta</taxon>
        <taxon>Spermatophyta</taxon>
        <taxon>Magnoliopsida</taxon>
        <taxon>eudicotyledons</taxon>
        <taxon>Gunneridae</taxon>
        <taxon>Pentapetalae</taxon>
        <taxon>asterids</taxon>
        <taxon>campanulids</taxon>
        <taxon>Asterales</taxon>
        <taxon>Asteraceae</taxon>
        <taxon>Cichorioideae</taxon>
        <taxon>Cichorieae</taxon>
        <taxon>Lactucinae</taxon>
        <taxon>Lactuca</taxon>
    </lineage>
</organism>
<keyword evidence="10" id="KW-0325">Glycoprotein</keyword>
<dbReference type="PROSITE" id="PS50927">
    <property type="entry name" value="BULB_LECTIN"/>
    <property type="match status" value="1"/>
</dbReference>
<dbReference type="Pfam" id="PF00954">
    <property type="entry name" value="S_locus_glycop"/>
    <property type="match status" value="1"/>
</dbReference>
<evidence type="ECO:0000256" key="6">
    <source>
        <dbReference type="ARBA" id="ARBA00022741"/>
    </source>
</evidence>
<feature type="chain" id="PRO_5040151590" description="Receptor-like serine/threonine-protein kinase" evidence="15">
    <location>
        <begin position="21"/>
        <end position="807"/>
    </location>
</feature>
<keyword evidence="3 13" id="KW-0723">Serine/threonine-protein kinase</keyword>
<feature type="domain" description="Bulb-type lectin" evidence="17">
    <location>
        <begin position="21"/>
        <end position="141"/>
    </location>
</feature>
<keyword evidence="7 13" id="KW-0418">Kinase</keyword>
<dbReference type="InterPro" id="IPR000719">
    <property type="entry name" value="Prot_kinase_dom"/>
</dbReference>
<comment type="caution">
    <text evidence="19">The sequence shown here is derived from an EMBL/GenBank/DDBJ whole genome shotgun (WGS) entry which is preliminary data.</text>
</comment>
<dbReference type="InterPro" id="IPR001480">
    <property type="entry name" value="Bulb-type_lectin_dom"/>
</dbReference>
<keyword evidence="5 15" id="KW-0732">Signal</keyword>
<keyword evidence="9" id="KW-1015">Disulfide bond</keyword>
<dbReference type="SMART" id="SM00108">
    <property type="entry name" value="B_lectin"/>
    <property type="match status" value="1"/>
</dbReference>
<dbReference type="FunFam" id="1.10.510.10:FF:000060">
    <property type="entry name" value="G-type lectin S-receptor-like serine/threonine-protein kinase"/>
    <property type="match status" value="1"/>
</dbReference>
<dbReference type="SUPFAM" id="SSF51110">
    <property type="entry name" value="alpha-D-mannose-specific plant lectins"/>
    <property type="match status" value="1"/>
</dbReference>
<comment type="catalytic activity">
    <reaction evidence="11 13">
        <text>L-threonyl-[protein] + ATP = O-phospho-L-threonyl-[protein] + ADP + H(+)</text>
        <dbReference type="Rhea" id="RHEA:46608"/>
        <dbReference type="Rhea" id="RHEA-COMP:11060"/>
        <dbReference type="Rhea" id="RHEA-COMP:11605"/>
        <dbReference type="ChEBI" id="CHEBI:15378"/>
        <dbReference type="ChEBI" id="CHEBI:30013"/>
        <dbReference type="ChEBI" id="CHEBI:30616"/>
        <dbReference type="ChEBI" id="CHEBI:61977"/>
        <dbReference type="ChEBI" id="CHEBI:456216"/>
        <dbReference type="EC" id="2.7.11.1"/>
    </reaction>
</comment>
<evidence type="ECO:0000256" key="15">
    <source>
        <dbReference type="SAM" id="SignalP"/>
    </source>
</evidence>
<dbReference type="InterPro" id="IPR000858">
    <property type="entry name" value="S_locus_glycoprot_dom"/>
</dbReference>
<keyword evidence="8 13" id="KW-0067">ATP-binding</keyword>
<evidence type="ECO:0000256" key="12">
    <source>
        <dbReference type="ARBA" id="ARBA00048679"/>
    </source>
</evidence>
<dbReference type="PANTHER" id="PTHR27002">
    <property type="entry name" value="RECEPTOR-LIKE SERINE/THREONINE-PROTEIN KINASE SD1-8"/>
    <property type="match status" value="1"/>
</dbReference>
<dbReference type="Proteomes" id="UP000235145">
    <property type="component" value="Unassembled WGS sequence"/>
</dbReference>
<sequence>MEWLYVVLIISSSVLHLSKSQNTITATNSITSNQTIISAGSTFALGFFSPGNSTGSYLGISFNTIPKQTVIWVANRASPVPKGSPSILTLSEDGNLVVLSGKELVWTSNVSDINSTDAVLLDNGNLVLRHGKDELWHSFDHPTDTFLADMKFSSNRNGQQMCLKSWVDDENPLPGIFSLGIDPVHHQVYIWKGGERYWRSNVYATNLTFDSGFIGDGSWFGNRVMDTGFPGYISYVIKDDEDYVLYDISTNSMSTRFTLVPGGQIELQVWMKTTWNVVWQSPRATCDFYGYCGPFTICCKTNESIPACKCMTGFQPKSQNEWSAGNWTGGCVRIKALSCDTGDVFSVYEGVKLPDHAVSIGKISLSDCESGCFSNCSCTAYAYENVTNELTIICLNWFRELVDTSSDDFTLHNLYVRFLDKIHANNFTHKRKFRNKVAVTVAIVSVGMLLISIFERIRRELLGYDSMSTSIGDAHNSIELVSFSLRSVLEATGSFSVENKLGEGGFGSVYKGSLPGNREVAVKRLSARSSQGREEFMNELRIIAKLQHKNLVRLLGCCVEEDEKILLYEYMPNRSLDKFLFDPSESVNLDWSKRFNIIEGVAQGLLYLHKYSRLRVIHRDLKASNVLLDQMMTPKISDFGLARIFGMNQTQDKTNRVVGTYGYMAPEYALHGRFSEKSDVFSFGVLLLEIVTGKRSTSNYIEGFLTILEWAWKRWMEGRGLELIDPLIRGTCSNADQQAVKCINVGLLCIQEIMSDRPTMSEVVVMLINENATVPSPKKPAFTLNRSAPASSRFSNNEVTVTNLGPR</sequence>
<reference evidence="19 20" key="1">
    <citation type="journal article" date="2017" name="Nat. Commun.">
        <title>Genome assembly with in vitro proximity ligation data and whole-genome triplication in lettuce.</title>
        <authorList>
            <person name="Reyes-Chin-Wo S."/>
            <person name="Wang Z."/>
            <person name="Yang X."/>
            <person name="Kozik A."/>
            <person name="Arikit S."/>
            <person name="Song C."/>
            <person name="Xia L."/>
            <person name="Froenicke L."/>
            <person name="Lavelle D.O."/>
            <person name="Truco M.J."/>
            <person name="Xia R."/>
            <person name="Zhu S."/>
            <person name="Xu C."/>
            <person name="Xu H."/>
            <person name="Xu X."/>
            <person name="Cox K."/>
            <person name="Korf I."/>
            <person name="Meyers B.C."/>
            <person name="Michelmore R.W."/>
        </authorList>
    </citation>
    <scope>NUCLEOTIDE SEQUENCE [LARGE SCALE GENOMIC DNA]</scope>
    <source>
        <strain evidence="20">cv. Salinas</strain>
        <tissue evidence="19">Seedlings</tissue>
    </source>
</reference>
<dbReference type="SMART" id="SM00220">
    <property type="entry name" value="S_TKc"/>
    <property type="match status" value="1"/>
</dbReference>